<protein>
    <submittedName>
        <fullName evidence="2">Uncharacterized protein</fullName>
    </submittedName>
</protein>
<organism evidence="2 3">
    <name type="scientific">Flavobacterium luteum</name>
    <dbReference type="NCBI Taxonomy" id="2026654"/>
    <lineage>
        <taxon>Bacteria</taxon>
        <taxon>Pseudomonadati</taxon>
        <taxon>Bacteroidota</taxon>
        <taxon>Flavobacteriia</taxon>
        <taxon>Flavobacteriales</taxon>
        <taxon>Flavobacteriaceae</taxon>
        <taxon>Flavobacterium</taxon>
    </lineage>
</organism>
<evidence type="ECO:0000256" key="1">
    <source>
        <dbReference type="SAM" id="Phobius"/>
    </source>
</evidence>
<accession>A0A7J5AHN9</accession>
<feature type="transmembrane region" description="Helical" evidence="1">
    <location>
        <begin position="42"/>
        <end position="65"/>
    </location>
</feature>
<evidence type="ECO:0000313" key="3">
    <source>
        <dbReference type="Proteomes" id="UP000490922"/>
    </source>
</evidence>
<keyword evidence="1" id="KW-0472">Membrane</keyword>
<feature type="transmembrane region" description="Helical" evidence="1">
    <location>
        <begin position="18"/>
        <end position="36"/>
    </location>
</feature>
<dbReference type="Proteomes" id="UP000490922">
    <property type="component" value="Unassembled WGS sequence"/>
</dbReference>
<keyword evidence="1" id="KW-1133">Transmembrane helix</keyword>
<comment type="caution">
    <text evidence="2">The sequence shown here is derived from an EMBL/GenBank/DDBJ whole genome shotgun (WGS) entry which is preliminary data.</text>
</comment>
<name>A0A7J5AHN9_9FLAO</name>
<dbReference type="RefSeq" id="WP_225318037.1">
    <property type="nucleotide sequence ID" value="NZ_WAEM01000002.1"/>
</dbReference>
<reference evidence="2 3" key="1">
    <citation type="submission" date="2019-09" db="EMBL/GenBank/DDBJ databases">
        <title>Flavobacterium sp. nov., isolated from glacier ice.</title>
        <authorList>
            <person name="Liu Q."/>
        </authorList>
    </citation>
    <scope>NUCLEOTIDE SEQUENCE [LARGE SCALE GENOMIC DNA]</scope>
    <source>
        <strain evidence="2 3">NBRC 112527</strain>
    </source>
</reference>
<gene>
    <name evidence="2" type="ORF">F6464_06950</name>
</gene>
<sequence length="110" mass="12938">MDFFSKDCKDQIYIGKRVAFFTFLIGSIILLLYHITHYHGTIYFSLLFMVSAFFVNTFFAIQLLISYSNNKDYRKPILTALFLLFLNIPIGYLYIDLGFKIYNLISFSIV</sequence>
<dbReference type="AlphaFoldDB" id="A0A7J5AHN9"/>
<keyword evidence="3" id="KW-1185">Reference proteome</keyword>
<feature type="transmembrane region" description="Helical" evidence="1">
    <location>
        <begin position="77"/>
        <end position="95"/>
    </location>
</feature>
<proteinExistence type="predicted"/>
<dbReference type="EMBL" id="WAEM01000002">
    <property type="protein sequence ID" value="KAB1157076.1"/>
    <property type="molecule type" value="Genomic_DNA"/>
</dbReference>
<evidence type="ECO:0000313" key="2">
    <source>
        <dbReference type="EMBL" id="KAB1157076.1"/>
    </source>
</evidence>
<keyword evidence="1" id="KW-0812">Transmembrane</keyword>